<evidence type="ECO:0000256" key="22">
    <source>
        <dbReference type="NCBIfam" id="TIGR02071"/>
    </source>
</evidence>
<name>A0AAV3UAJ8_9ALTE</name>
<dbReference type="GO" id="GO:0009002">
    <property type="term" value="F:serine-type D-Ala-D-Ala carboxypeptidase activity"/>
    <property type="evidence" value="ECO:0007669"/>
    <property type="project" value="UniProtKB-EC"/>
</dbReference>
<evidence type="ECO:0000256" key="21">
    <source>
        <dbReference type="ARBA" id="ARBA00049902"/>
    </source>
</evidence>
<evidence type="ECO:0000256" key="24">
    <source>
        <dbReference type="PIRSR" id="PIRSR002799-1"/>
    </source>
</evidence>
<accession>A0AAV3UAJ8</accession>
<dbReference type="Gene3D" id="1.10.3810.10">
    <property type="entry name" value="Biosynthetic peptidoglycan transglycosylase-like"/>
    <property type="match status" value="1"/>
</dbReference>
<evidence type="ECO:0000256" key="17">
    <source>
        <dbReference type="ARBA" id="ARBA00023268"/>
    </source>
</evidence>
<dbReference type="AlphaFoldDB" id="A0AAV3UAJ8"/>
<protein>
    <recommendedName>
        <fullName evidence="6 22">Penicillin-binding protein 1B</fullName>
        <shortName evidence="23">PBP-1b</shortName>
        <shortName evidence="23">PBP1b</shortName>
    </recommendedName>
    <alternativeName>
        <fullName evidence="19 23">Murein polymerase</fullName>
    </alternativeName>
</protein>
<comment type="subcellular location">
    <subcellularLocation>
        <location evidence="2">Cell membrane</location>
    </subcellularLocation>
</comment>
<dbReference type="SUPFAM" id="SSF53955">
    <property type="entry name" value="Lysozyme-like"/>
    <property type="match status" value="1"/>
</dbReference>
<feature type="domain" description="Bifunctional transglycosylase second" evidence="29">
    <location>
        <begin position="78"/>
        <end position="153"/>
    </location>
</feature>
<evidence type="ECO:0000256" key="7">
    <source>
        <dbReference type="ARBA" id="ARBA00022475"/>
    </source>
</evidence>
<evidence type="ECO:0000256" key="8">
    <source>
        <dbReference type="ARBA" id="ARBA00022645"/>
    </source>
</evidence>
<dbReference type="GO" id="GO:0005886">
    <property type="term" value="C:plasma membrane"/>
    <property type="evidence" value="ECO:0007669"/>
    <property type="project" value="UniProtKB-SubCell"/>
</dbReference>
<dbReference type="GO" id="GO:0046677">
    <property type="term" value="P:response to antibiotic"/>
    <property type="evidence" value="ECO:0007669"/>
    <property type="project" value="UniProtKB-UniRule"/>
</dbReference>
<feature type="domain" description="Penicillin-binding protein transpeptidase" evidence="27">
    <location>
        <begin position="437"/>
        <end position="678"/>
    </location>
</feature>
<evidence type="ECO:0000256" key="12">
    <source>
        <dbReference type="ARBA" id="ARBA00022801"/>
    </source>
</evidence>
<keyword evidence="31" id="KW-1185">Reference proteome</keyword>
<dbReference type="RefSeq" id="WP_345427783.1">
    <property type="nucleotide sequence ID" value="NZ_AP031496.1"/>
</dbReference>
<organism evidence="30 31">
    <name type="scientific">Halioxenophilus aromaticivorans</name>
    <dbReference type="NCBI Taxonomy" id="1306992"/>
    <lineage>
        <taxon>Bacteria</taxon>
        <taxon>Pseudomonadati</taxon>
        <taxon>Pseudomonadota</taxon>
        <taxon>Gammaproteobacteria</taxon>
        <taxon>Alteromonadales</taxon>
        <taxon>Alteromonadaceae</taxon>
        <taxon>Halioxenophilus</taxon>
    </lineage>
</organism>
<keyword evidence="15 26" id="KW-0472">Membrane</keyword>
<evidence type="ECO:0000256" key="9">
    <source>
        <dbReference type="ARBA" id="ARBA00022670"/>
    </source>
</evidence>
<dbReference type="Proteomes" id="UP001409585">
    <property type="component" value="Unassembled WGS sequence"/>
</dbReference>
<dbReference type="PANTHER" id="PTHR32282">
    <property type="entry name" value="BINDING PROTEIN TRANSPEPTIDASE, PUTATIVE-RELATED"/>
    <property type="match status" value="1"/>
</dbReference>
<evidence type="ECO:0000259" key="28">
    <source>
        <dbReference type="Pfam" id="PF00912"/>
    </source>
</evidence>
<keyword evidence="26" id="KW-1133">Transmembrane helix</keyword>
<comment type="function">
    <text evidence="1 23">Cell wall formation. Synthesis of cross-linked peptidoglycan from the lipid intermediates. The enzyme has a penicillin-insensitive transglycosylase N-terminal domain (formation of linear glycan strands) and a penicillin-sensitive transpeptidase C-terminal domain (cross-linking of the peptide subunits).</text>
</comment>
<proteinExistence type="inferred from homology"/>
<comment type="catalytic activity">
    <reaction evidence="21">
        <text>[GlcNAc-(1-&gt;4)-Mur2Ac(oyl-L-Ala-gamma-D-Glu-L-Lys-D-Ala-D-Ala)](n)-di-trans,octa-cis-undecaprenyl diphosphate + beta-D-GlcNAc-(1-&gt;4)-Mur2Ac(oyl-L-Ala-gamma-D-Glu-L-Lys-D-Ala-D-Ala)-di-trans,octa-cis-undecaprenyl diphosphate = [GlcNAc-(1-&gt;4)-Mur2Ac(oyl-L-Ala-gamma-D-Glu-L-Lys-D-Ala-D-Ala)](n+1)-di-trans,octa-cis-undecaprenyl diphosphate + di-trans,octa-cis-undecaprenyl diphosphate + H(+)</text>
        <dbReference type="Rhea" id="RHEA:23708"/>
        <dbReference type="Rhea" id="RHEA-COMP:9602"/>
        <dbReference type="Rhea" id="RHEA-COMP:9603"/>
        <dbReference type="ChEBI" id="CHEBI:15378"/>
        <dbReference type="ChEBI" id="CHEBI:58405"/>
        <dbReference type="ChEBI" id="CHEBI:60033"/>
        <dbReference type="ChEBI" id="CHEBI:78435"/>
        <dbReference type="EC" id="2.4.99.28"/>
    </reaction>
</comment>
<keyword evidence="18 23" id="KW-0961">Cell wall biogenesis/degradation</keyword>
<evidence type="ECO:0000256" key="23">
    <source>
        <dbReference type="PIRNR" id="PIRNR002799"/>
    </source>
</evidence>
<keyword evidence="8" id="KW-0121">Carboxypeptidase</keyword>
<reference evidence="31" key="1">
    <citation type="journal article" date="2019" name="Int. J. Syst. Evol. Microbiol.">
        <title>The Global Catalogue of Microorganisms (GCM) 10K type strain sequencing project: providing services to taxonomists for standard genome sequencing and annotation.</title>
        <authorList>
            <consortium name="The Broad Institute Genomics Platform"/>
            <consortium name="The Broad Institute Genome Sequencing Center for Infectious Disease"/>
            <person name="Wu L."/>
            <person name="Ma J."/>
        </authorList>
    </citation>
    <scope>NUCLEOTIDE SEQUENCE [LARGE SCALE GENOMIC DNA]</scope>
    <source>
        <strain evidence="31">JCM 19134</strain>
    </source>
</reference>
<dbReference type="GO" id="GO:0008658">
    <property type="term" value="F:penicillin binding"/>
    <property type="evidence" value="ECO:0007669"/>
    <property type="project" value="UniProtKB-UniRule"/>
</dbReference>
<dbReference type="GO" id="GO:0071555">
    <property type="term" value="P:cell wall organization"/>
    <property type="evidence" value="ECO:0007669"/>
    <property type="project" value="UniProtKB-UniRule"/>
</dbReference>
<evidence type="ECO:0000256" key="11">
    <source>
        <dbReference type="ARBA" id="ARBA00022679"/>
    </source>
</evidence>
<keyword evidence="13 23" id="KW-0133">Cell shape</keyword>
<dbReference type="InterPro" id="IPR050396">
    <property type="entry name" value="Glycosyltr_51/Transpeptidase"/>
</dbReference>
<dbReference type="GO" id="GO:0009252">
    <property type="term" value="P:peptidoglycan biosynthetic process"/>
    <property type="evidence" value="ECO:0007669"/>
    <property type="project" value="UniProtKB-UniRule"/>
</dbReference>
<keyword evidence="16" id="KW-0046">Antibiotic resistance</keyword>
<keyword evidence="17" id="KW-0511">Multifunctional enzyme</keyword>
<dbReference type="Gene3D" id="3.30.2060.10">
    <property type="entry name" value="Penicillin-binding protein 1b domain"/>
    <property type="match status" value="1"/>
</dbReference>
<evidence type="ECO:0000256" key="16">
    <source>
        <dbReference type="ARBA" id="ARBA00023251"/>
    </source>
</evidence>
<evidence type="ECO:0000256" key="2">
    <source>
        <dbReference type="ARBA" id="ARBA00004236"/>
    </source>
</evidence>
<evidence type="ECO:0000259" key="29">
    <source>
        <dbReference type="Pfam" id="PF14814"/>
    </source>
</evidence>
<feature type="region of interest" description="Disordered" evidence="25">
    <location>
        <begin position="1"/>
        <end position="21"/>
    </location>
</feature>
<keyword evidence="9" id="KW-0645">Protease</keyword>
<dbReference type="Pfam" id="PF14814">
    <property type="entry name" value="UB2H"/>
    <property type="match status" value="1"/>
</dbReference>
<dbReference type="SUPFAM" id="SSF56601">
    <property type="entry name" value="beta-lactamase/transpeptidase-like"/>
    <property type="match status" value="1"/>
</dbReference>
<evidence type="ECO:0000313" key="30">
    <source>
        <dbReference type="EMBL" id="GAA4959968.1"/>
    </source>
</evidence>
<dbReference type="PIRSF" id="PIRSF002799">
    <property type="entry name" value="PBP_1b"/>
    <property type="match status" value="1"/>
</dbReference>
<evidence type="ECO:0000256" key="15">
    <source>
        <dbReference type="ARBA" id="ARBA00023136"/>
    </source>
</evidence>
<dbReference type="InterPro" id="IPR036950">
    <property type="entry name" value="PBP_transglycosylase"/>
</dbReference>
<comment type="catalytic activity">
    <reaction evidence="20">
        <text>Preferential cleavage: (Ac)2-L-Lys-D-Ala-|-D-Ala. Also transpeptidation of peptidyl-alanyl moieties that are N-acyl substituents of D-alanine.</text>
        <dbReference type="EC" id="3.4.16.4"/>
    </reaction>
</comment>
<feature type="active site" description="Acyl-ester intermediate; for transpeptidase activity" evidence="24">
    <location>
        <position position="475"/>
    </location>
</feature>
<dbReference type="InterPro" id="IPR011813">
    <property type="entry name" value="PBP_1b"/>
</dbReference>
<dbReference type="Pfam" id="PF00912">
    <property type="entry name" value="Transgly"/>
    <property type="match status" value="1"/>
</dbReference>
<evidence type="ECO:0000256" key="3">
    <source>
        <dbReference type="ARBA" id="ARBA00004752"/>
    </source>
</evidence>
<evidence type="ECO:0000256" key="26">
    <source>
        <dbReference type="SAM" id="Phobius"/>
    </source>
</evidence>
<dbReference type="InterPro" id="IPR028166">
    <property type="entry name" value="UB2H"/>
</dbReference>
<keyword evidence="12" id="KW-0378">Hydrolase</keyword>
<evidence type="ECO:0000256" key="13">
    <source>
        <dbReference type="ARBA" id="ARBA00022960"/>
    </source>
</evidence>
<evidence type="ECO:0000256" key="19">
    <source>
        <dbReference type="ARBA" id="ARBA00032454"/>
    </source>
</evidence>
<evidence type="ECO:0000256" key="10">
    <source>
        <dbReference type="ARBA" id="ARBA00022676"/>
    </source>
</evidence>
<comment type="similarity">
    <text evidence="4 23">In the C-terminal section; belongs to the transpeptidase family.</text>
</comment>
<feature type="transmembrane region" description="Helical" evidence="26">
    <location>
        <begin position="30"/>
        <end position="51"/>
    </location>
</feature>
<comment type="pathway">
    <text evidence="3 23">Cell wall biogenesis; peptidoglycan biosynthesis.</text>
</comment>
<sequence length="780" mass="86042">MAARKPSKTRKKPASRNSAKKTTVSWRGRIWRGLFYVGLAAVLLFAGYWGWMDHKVRDRFAGAKWELAARIYARPLELYAGAPVSAQMLRLELKGLNYQPVEKVVRPGQFSWQGNRVEVYRRAHKLGAEMIPALPLALTFTSRDAQQIDSFTADDAIVALEPKEIGSIYPATGEDRVLTRLQEIPPLLGETLLAVEDRSFMDHHGISLRAISRAFMANLKAGAVVQGGSTLTQQLVKNMYLTNERSLIRKLNEALMTLSLEWHYSKSDILEAYLNEVFLGQSGNRAIHGFALASQFYFNKNVSALNTEEIALLVGLVKGASFYSPWRQPQRSKARRDTVLAVMRDSGLITDVELTHALAQPLTVVKSPASQHAYPAFVGLVKQQLLRDYPLELLQSDGLTIYTTLAPSVQTMAEESLSQTLGQLETQYKIPASQLQGAVVVTAVGSGEVRAVVGDRNPRYHGFNRALDTQRAIGSLIKPALYLTALESGNFTLATPLDDGPVEHELRNGDVWTPTNFSGIDHGLVPLYTALANSYNQAAARLGLEIGIDEVVDTVHRLGVEQAIAEVPAVVLGAVDLSPLVVSDYFHTLANEGIYSPLRAIREVYAADGARLRRYPLNAREAISSNASYLIDFAMQITARQGTARKLYTQLPESLSVAGKTGTTNDQRDSWFAGYTGSDLGVVWVGSDDNAPLPLTGATGALPVWRALFKQLPSESINRVQPPEVTFVWVDAASGMLSGSECQGALLLPFVKGTQPHQRANCERMKRRESWWRRLWDENN</sequence>
<dbReference type="InterPro" id="IPR001460">
    <property type="entry name" value="PCN-bd_Tpept"/>
</dbReference>
<dbReference type="GO" id="GO:0009274">
    <property type="term" value="C:peptidoglycan-based cell wall"/>
    <property type="evidence" value="ECO:0007669"/>
    <property type="project" value="UniProtKB-UniRule"/>
</dbReference>
<evidence type="ECO:0000256" key="14">
    <source>
        <dbReference type="ARBA" id="ARBA00022984"/>
    </source>
</evidence>
<dbReference type="EMBL" id="BAABLX010000078">
    <property type="protein sequence ID" value="GAA4959968.1"/>
    <property type="molecule type" value="Genomic_DNA"/>
</dbReference>
<dbReference type="Pfam" id="PF00905">
    <property type="entry name" value="Transpeptidase"/>
    <property type="match status" value="1"/>
</dbReference>
<comment type="caution">
    <text evidence="30">The sequence shown here is derived from an EMBL/GenBank/DDBJ whole genome shotgun (WGS) entry which is preliminary data.</text>
</comment>
<evidence type="ECO:0000256" key="4">
    <source>
        <dbReference type="ARBA" id="ARBA00007090"/>
    </source>
</evidence>
<feature type="active site" description="Proton donor; for transglycosylase activity" evidence="24">
    <location>
        <position position="196"/>
    </location>
</feature>
<dbReference type="Gene3D" id="3.40.710.10">
    <property type="entry name" value="DD-peptidase/beta-lactamase superfamily"/>
    <property type="match status" value="1"/>
</dbReference>
<feature type="domain" description="Glycosyl transferase family 51" evidence="28">
    <location>
        <begin position="172"/>
        <end position="343"/>
    </location>
</feature>
<keyword evidence="10 23" id="KW-0328">Glycosyltransferase</keyword>
<keyword evidence="14 23" id="KW-0573">Peptidoglycan synthesis</keyword>
<dbReference type="InterPro" id="IPR023346">
    <property type="entry name" value="Lysozyme-like_dom_sf"/>
</dbReference>
<dbReference type="PANTHER" id="PTHR32282:SF11">
    <property type="entry name" value="PENICILLIN-BINDING PROTEIN 1B"/>
    <property type="match status" value="1"/>
</dbReference>
<dbReference type="GO" id="GO:0008360">
    <property type="term" value="P:regulation of cell shape"/>
    <property type="evidence" value="ECO:0007669"/>
    <property type="project" value="UniProtKB-UniRule"/>
</dbReference>
<evidence type="ECO:0000256" key="18">
    <source>
        <dbReference type="ARBA" id="ARBA00023316"/>
    </source>
</evidence>
<feature type="compositionally biased region" description="Basic residues" evidence="25">
    <location>
        <begin position="1"/>
        <end position="14"/>
    </location>
</feature>
<dbReference type="GO" id="GO:0008955">
    <property type="term" value="F:peptidoglycan glycosyltransferase activity"/>
    <property type="evidence" value="ECO:0007669"/>
    <property type="project" value="UniProtKB-UniRule"/>
</dbReference>
<dbReference type="InterPro" id="IPR001264">
    <property type="entry name" value="Glyco_trans_51"/>
</dbReference>
<keyword evidence="7" id="KW-1003">Cell membrane</keyword>
<dbReference type="NCBIfam" id="TIGR02071">
    <property type="entry name" value="PBP_1b"/>
    <property type="match status" value="1"/>
</dbReference>
<gene>
    <name evidence="30" type="primary">mrcB</name>
    <name evidence="30" type="ORF">GCM10025791_46500</name>
</gene>
<comment type="similarity">
    <text evidence="5 23">In the N-terminal section; belongs to the glycosyltransferase 51 family.</text>
</comment>
<evidence type="ECO:0000256" key="1">
    <source>
        <dbReference type="ARBA" id="ARBA00002624"/>
    </source>
</evidence>
<evidence type="ECO:0000313" key="31">
    <source>
        <dbReference type="Proteomes" id="UP001409585"/>
    </source>
</evidence>
<evidence type="ECO:0000256" key="20">
    <source>
        <dbReference type="ARBA" id="ARBA00034000"/>
    </source>
</evidence>
<dbReference type="InterPro" id="IPR012338">
    <property type="entry name" value="Beta-lactam/transpept-like"/>
</dbReference>
<evidence type="ECO:0000259" key="27">
    <source>
        <dbReference type="Pfam" id="PF00905"/>
    </source>
</evidence>
<dbReference type="GO" id="GO:0030288">
    <property type="term" value="C:outer membrane-bounded periplasmic space"/>
    <property type="evidence" value="ECO:0007669"/>
    <property type="project" value="TreeGrafter"/>
</dbReference>
<evidence type="ECO:0000256" key="25">
    <source>
        <dbReference type="SAM" id="MobiDB-lite"/>
    </source>
</evidence>
<dbReference type="GO" id="GO:0006508">
    <property type="term" value="P:proteolysis"/>
    <property type="evidence" value="ECO:0007669"/>
    <property type="project" value="UniProtKB-KW"/>
</dbReference>
<evidence type="ECO:0000256" key="6">
    <source>
        <dbReference type="ARBA" id="ARBA00018637"/>
    </source>
</evidence>
<evidence type="ECO:0000256" key="5">
    <source>
        <dbReference type="ARBA" id="ARBA00007739"/>
    </source>
</evidence>
<keyword evidence="11 23" id="KW-0808">Transferase</keyword>
<keyword evidence="26" id="KW-0812">Transmembrane</keyword>